<dbReference type="SMART" id="SM00354">
    <property type="entry name" value="HTH_LACI"/>
    <property type="match status" value="1"/>
</dbReference>
<dbReference type="OrthoDB" id="628703at2"/>
<dbReference type="CDD" id="cd01392">
    <property type="entry name" value="HTH_LacI"/>
    <property type="match status" value="1"/>
</dbReference>
<dbReference type="AlphaFoldDB" id="A0A5M8QIM9"/>
<dbReference type="PANTHER" id="PTHR30146">
    <property type="entry name" value="LACI-RELATED TRANSCRIPTIONAL REPRESSOR"/>
    <property type="match status" value="1"/>
</dbReference>
<dbReference type="Pfam" id="PF00356">
    <property type="entry name" value="LacI"/>
    <property type="match status" value="1"/>
</dbReference>
<dbReference type="PROSITE" id="PS00356">
    <property type="entry name" value="HTH_LACI_1"/>
    <property type="match status" value="1"/>
</dbReference>
<evidence type="ECO:0000256" key="3">
    <source>
        <dbReference type="ARBA" id="ARBA00023163"/>
    </source>
</evidence>
<dbReference type="Proteomes" id="UP001570846">
    <property type="component" value="Unassembled WGS sequence"/>
</dbReference>
<dbReference type="EMBL" id="JBGOGF010000002">
    <property type="protein sequence ID" value="MFA1770750.1"/>
    <property type="molecule type" value="Genomic_DNA"/>
</dbReference>
<evidence type="ECO:0000313" key="6">
    <source>
        <dbReference type="EMBL" id="MFA1770750.1"/>
    </source>
</evidence>
<feature type="domain" description="HTH lacI-type" evidence="4">
    <location>
        <begin position="8"/>
        <end position="62"/>
    </location>
</feature>
<accession>A0A5M8QIM9</accession>
<sequence length="359" mass="40806">MNKKKGVVRLKDIAELAGVSTGTVDRVLHNRGRVADLVREKVLRIAKELSYEPNIHARALAATQTYHVAALIPAPLEDSYWGAAQKGIEKAEAELKQYHFFVTLFLFDPQQASSFREKCDQITEGNFNGVLIAPSFYHESLAYFSKWKRTGLPFIQFNTYIPDFEPLMYVGQDSYQSGLLAGKLLHQSYPDGASFLVAHIDENVLNSSHLIRKEQGFSDYFAQNAGEATFTIVEATFHNSLDQTALHAQLDQVIQQNPSIRGIYVTNSRPSSVAEYLFTRKLKRIRLIGYDLMDRNLHYLNNGTIDFLINQNPKGQGYWGIHGLSDFLVFQKKVSSIKYLPLDILTRENIQYYIEADNQ</sequence>
<comment type="caution">
    <text evidence="5">The sequence shown here is derived from an EMBL/GenBank/DDBJ whole genome shotgun (WGS) entry which is preliminary data.</text>
</comment>
<protein>
    <submittedName>
        <fullName evidence="5">Substrate-binding domain-containing protein</fullName>
    </submittedName>
</protein>
<keyword evidence="2" id="KW-0238">DNA-binding</keyword>
<proteinExistence type="predicted"/>
<gene>
    <name evidence="6" type="ORF">ACD591_05560</name>
    <name evidence="5" type="ORF">FOE74_11615</name>
</gene>
<evidence type="ECO:0000313" key="7">
    <source>
        <dbReference type="Proteomes" id="UP000323866"/>
    </source>
</evidence>
<dbReference type="EMBL" id="VKKZ01000020">
    <property type="protein sequence ID" value="KAA6434810.1"/>
    <property type="molecule type" value="Genomic_DNA"/>
</dbReference>
<organism evidence="5 7">
    <name type="scientific">Rufibacter glacialis</name>
    <dbReference type="NCBI Taxonomy" id="1259555"/>
    <lineage>
        <taxon>Bacteria</taxon>
        <taxon>Pseudomonadati</taxon>
        <taxon>Bacteroidota</taxon>
        <taxon>Cytophagia</taxon>
        <taxon>Cytophagales</taxon>
        <taxon>Hymenobacteraceae</taxon>
        <taxon>Rufibacter</taxon>
    </lineage>
</organism>
<dbReference type="SUPFAM" id="SSF53822">
    <property type="entry name" value="Periplasmic binding protein-like I"/>
    <property type="match status" value="1"/>
</dbReference>
<dbReference type="GO" id="GO:0000976">
    <property type="term" value="F:transcription cis-regulatory region binding"/>
    <property type="evidence" value="ECO:0007669"/>
    <property type="project" value="TreeGrafter"/>
</dbReference>
<keyword evidence="3" id="KW-0804">Transcription</keyword>
<dbReference type="Pfam" id="PF13407">
    <property type="entry name" value="Peripla_BP_4"/>
    <property type="match status" value="1"/>
</dbReference>
<reference evidence="5 7" key="2">
    <citation type="submission" date="2019-09" db="EMBL/GenBank/DDBJ databases">
        <title>A bacterium isolated from glacier soil.</title>
        <authorList>
            <person name="Liu Q."/>
        </authorList>
    </citation>
    <scope>NUCLEOTIDE SEQUENCE [LARGE SCALE GENOMIC DNA]</scope>
    <source>
        <strain evidence="5 7">MDT1-10-3</strain>
    </source>
</reference>
<reference evidence="5 7" key="1">
    <citation type="submission" date="2019-07" db="EMBL/GenBank/DDBJ databases">
        <authorList>
            <person name="Qu J.-H."/>
        </authorList>
    </citation>
    <scope>NUCLEOTIDE SEQUENCE [LARGE SCALE GENOMIC DNA]</scope>
    <source>
        <strain evidence="5 7">MDT1-10-3</strain>
    </source>
</reference>
<dbReference type="InterPro" id="IPR028082">
    <property type="entry name" value="Peripla_BP_I"/>
</dbReference>
<dbReference type="InterPro" id="IPR010982">
    <property type="entry name" value="Lambda_DNA-bd_dom_sf"/>
</dbReference>
<evidence type="ECO:0000259" key="4">
    <source>
        <dbReference type="PROSITE" id="PS50932"/>
    </source>
</evidence>
<evidence type="ECO:0000313" key="5">
    <source>
        <dbReference type="EMBL" id="KAA6434810.1"/>
    </source>
</evidence>
<dbReference type="SUPFAM" id="SSF47413">
    <property type="entry name" value="lambda repressor-like DNA-binding domains"/>
    <property type="match status" value="1"/>
</dbReference>
<evidence type="ECO:0000256" key="1">
    <source>
        <dbReference type="ARBA" id="ARBA00023015"/>
    </source>
</evidence>
<dbReference type="RefSeq" id="WP_149098752.1">
    <property type="nucleotide sequence ID" value="NZ_BMMG01000003.1"/>
</dbReference>
<evidence type="ECO:0000313" key="8">
    <source>
        <dbReference type="Proteomes" id="UP001570846"/>
    </source>
</evidence>
<dbReference type="InterPro" id="IPR025997">
    <property type="entry name" value="SBP_2_dom"/>
</dbReference>
<dbReference type="InterPro" id="IPR000843">
    <property type="entry name" value="HTH_LacI"/>
</dbReference>
<keyword evidence="8" id="KW-1185">Reference proteome</keyword>
<dbReference type="Gene3D" id="3.40.50.2300">
    <property type="match status" value="2"/>
</dbReference>
<reference evidence="6 8" key="3">
    <citation type="submission" date="2024-08" db="EMBL/GenBank/DDBJ databases">
        <authorList>
            <person name="Wei W."/>
        </authorList>
    </citation>
    <scope>NUCLEOTIDE SEQUENCE [LARGE SCALE GENOMIC DNA]</scope>
    <source>
        <strain evidence="6 8">XU2</strain>
    </source>
</reference>
<dbReference type="Proteomes" id="UP000323866">
    <property type="component" value="Unassembled WGS sequence"/>
</dbReference>
<dbReference type="GO" id="GO:0003700">
    <property type="term" value="F:DNA-binding transcription factor activity"/>
    <property type="evidence" value="ECO:0007669"/>
    <property type="project" value="TreeGrafter"/>
</dbReference>
<name>A0A5M8QIM9_9BACT</name>
<dbReference type="PROSITE" id="PS50932">
    <property type="entry name" value="HTH_LACI_2"/>
    <property type="match status" value="1"/>
</dbReference>
<dbReference type="Gene3D" id="1.10.260.40">
    <property type="entry name" value="lambda repressor-like DNA-binding domains"/>
    <property type="match status" value="1"/>
</dbReference>
<dbReference type="CDD" id="cd06307">
    <property type="entry name" value="PBP1_sugar_binding"/>
    <property type="match status" value="1"/>
</dbReference>
<evidence type="ECO:0000256" key="2">
    <source>
        <dbReference type="ARBA" id="ARBA00023125"/>
    </source>
</evidence>
<keyword evidence="1" id="KW-0805">Transcription regulation</keyword>
<dbReference type="PANTHER" id="PTHR30146:SF144">
    <property type="entry name" value="LACI-FAMILY TRANSCRIPTION REGULATOR"/>
    <property type="match status" value="1"/>
</dbReference>